<dbReference type="InterPro" id="IPR052107">
    <property type="entry name" value="HEAT6"/>
</dbReference>
<dbReference type="Proteomes" id="UP001209540">
    <property type="component" value="Unassembled WGS sequence"/>
</dbReference>
<dbReference type="Gene3D" id="1.25.10.10">
    <property type="entry name" value="Leucine-rich Repeat Variant"/>
    <property type="match status" value="1"/>
</dbReference>
<protein>
    <submittedName>
        <fullName evidence="1">Armadillo-type protein</fullName>
    </submittedName>
</protein>
<evidence type="ECO:0000313" key="2">
    <source>
        <dbReference type="Proteomes" id="UP001209540"/>
    </source>
</evidence>
<reference evidence="1" key="2">
    <citation type="submission" date="2023-02" db="EMBL/GenBank/DDBJ databases">
        <authorList>
            <consortium name="DOE Joint Genome Institute"/>
            <person name="Mondo S.J."/>
            <person name="Chang Y."/>
            <person name="Wang Y."/>
            <person name="Ahrendt S."/>
            <person name="Andreopoulos W."/>
            <person name="Barry K."/>
            <person name="Beard J."/>
            <person name="Benny G.L."/>
            <person name="Blankenship S."/>
            <person name="Bonito G."/>
            <person name="Cuomo C."/>
            <person name="Desiro A."/>
            <person name="Gervers K.A."/>
            <person name="Hundley H."/>
            <person name="Kuo A."/>
            <person name="LaButti K."/>
            <person name="Lang B.F."/>
            <person name="Lipzen A."/>
            <person name="O'Donnell K."/>
            <person name="Pangilinan J."/>
            <person name="Reynolds N."/>
            <person name="Sandor L."/>
            <person name="Smith M.W."/>
            <person name="Tsang A."/>
            <person name="Grigoriev I.V."/>
            <person name="Stajich J.E."/>
            <person name="Spatafora J.W."/>
        </authorList>
    </citation>
    <scope>NUCLEOTIDE SEQUENCE</scope>
    <source>
        <strain evidence="1">RSA 2281</strain>
    </source>
</reference>
<dbReference type="PANTHER" id="PTHR13366">
    <property type="entry name" value="MALARIA ANTIGEN-RELATED"/>
    <property type="match status" value="1"/>
</dbReference>
<name>A0AAD5JPJ6_9FUNG</name>
<dbReference type="InterPro" id="IPR016024">
    <property type="entry name" value="ARM-type_fold"/>
</dbReference>
<reference evidence="1" key="1">
    <citation type="journal article" date="2022" name="IScience">
        <title>Evolution of zygomycete secretomes and the origins of terrestrial fungal ecologies.</title>
        <authorList>
            <person name="Chang Y."/>
            <person name="Wang Y."/>
            <person name="Mondo S."/>
            <person name="Ahrendt S."/>
            <person name="Andreopoulos W."/>
            <person name="Barry K."/>
            <person name="Beard J."/>
            <person name="Benny G.L."/>
            <person name="Blankenship S."/>
            <person name="Bonito G."/>
            <person name="Cuomo C."/>
            <person name="Desiro A."/>
            <person name="Gervers K.A."/>
            <person name="Hundley H."/>
            <person name="Kuo A."/>
            <person name="LaButti K."/>
            <person name="Lang B.F."/>
            <person name="Lipzen A."/>
            <person name="O'Donnell K."/>
            <person name="Pangilinan J."/>
            <person name="Reynolds N."/>
            <person name="Sandor L."/>
            <person name="Smith M.E."/>
            <person name="Tsang A."/>
            <person name="Grigoriev I.V."/>
            <person name="Stajich J.E."/>
            <person name="Spatafora J.W."/>
        </authorList>
    </citation>
    <scope>NUCLEOTIDE SEQUENCE</scope>
    <source>
        <strain evidence="1">RSA 2281</strain>
    </source>
</reference>
<dbReference type="SUPFAM" id="SSF48371">
    <property type="entry name" value="ARM repeat"/>
    <property type="match status" value="1"/>
</dbReference>
<organism evidence="1 2">
    <name type="scientific">Phascolomyces articulosus</name>
    <dbReference type="NCBI Taxonomy" id="60185"/>
    <lineage>
        <taxon>Eukaryota</taxon>
        <taxon>Fungi</taxon>
        <taxon>Fungi incertae sedis</taxon>
        <taxon>Mucoromycota</taxon>
        <taxon>Mucoromycotina</taxon>
        <taxon>Mucoromycetes</taxon>
        <taxon>Mucorales</taxon>
        <taxon>Lichtheimiaceae</taxon>
        <taxon>Phascolomyces</taxon>
    </lineage>
</organism>
<dbReference type="InterPro" id="IPR011989">
    <property type="entry name" value="ARM-like"/>
</dbReference>
<comment type="caution">
    <text evidence="1">The sequence shown here is derived from an EMBL/GenBank/DDBJ whole genome shotgun (WGS) entry which is preliminary data.</text>
</comment>
<keyword evidence="2" id="KW-1185">Reference proteome</keyword>
<evidence type="ECO:0000313" key="1">
    <source>
        <dbReference type="EMBL" id="KAI9247652.1"/>
    </source>
</evidence>
<feature type="non-terminal residue" evidence="1">
    <location>
        <position position="326"/>
    </location>
</feature>
<proteinExistence type="predicted"/>
<gene>
    <name evidence="1" type="ORF">BDA99DRAFT_446665</name>
</gene>
<dbReference type="Pfam" id="PF13513">
    <property type="entry name" value="HEAT_EZ"/>
    <property type="match status" value="1"/>
</dbReference>
<dbReference type="AlphaFoldDB" id="A0AAD5JPJ6"/>
<accession>A0AAD5JPJ6</accession>
<dbReference type="PANTHER" id="PTHR13366:SF0">
    <property type="entry name" value="HEAT REPEAT-CONTAINING PROTEIN 6"/>
    <property type="match status" value="1"/>
</dbReference>
<sequence length="326" mass="37165">KDRYVVWWITMLEKHIQSTCIDTESSVRSMTCDCLASMSKDIYEQLPPKIQTLAITLLLPLAVDQDPIVRAAACRALGVFILFPSLHDDPLFVSDMTSAVLEQMNDKSILVRARASWAQGNLCDALVVESEKPDFDISEWISIQVWADILTTATSAALDNDKLRSNAVRAIGSLLRITPQDYFRFGRNLQLVKNAMAGMTKNIESGSLKTRWNACHAVSNLLKNPDFPIGTDNDHNNNNDDVDDDRYPWTDTLYHALIQSVRQCRNYKVRINACRALATPQERRKYGKQFEAVTQSILSAWEACHKEEENEFQEFRYKDQLKDQVK</sequence>
<dbReference type="EMBL" id="JAIXMP010000041">
    <property type="protein sequence ID" value="KAI9247652.1"/>
    <property type="molecule type" value="Genomic_DNA"/>
</dbReference>